<gene>
    <name evidence="3" type="ORF">B296_00037410</name>
</gene>
<dbReference type="AlphaFoldDB" id="A0A426YTM7"/>
<dbReference type="Proteomes" id="UP000287651">
    <property type="component" value="Unassembled WGS sequence"/>
</dbReference>
<accession>A0A426YTM7</accession>
<proteinExistence type="predicted"/>
<dbReference type="EMBL" id="AMZH03010259">
    <property type="protein sequence ID" value="RRT55079.1"/>
    <property type="molecule type" value="Genomic_DNA"/>
</dbReference>
<feature type="transmembrane region" description="Helical" evidence="2">
    <location>
        <begin position="40"/>
        <end position="62"/>
    </location>
</feature>
<feature type="region of interest" description="Disordered" evidence="1">
    <location>
        <begin position="68"/>
        <end position="131"/>
    </location>
</feature>
<evidence type="ECO:0000256" key="1">
    <source>
        <dbReference type="SAM" id="MobiDB-lite"/>
    </source>
</evidence>
<evidence type="ECO:0000313" key="4">
    <source>
        <dbReference type="Proteomes" id="UP000287651"/>
    </source>
</evidence>
<evidence type="ECO:0000313" key="3">
    <source>
        <dbReference type="EMBL" id="RRT55079.1"/>
    </source>
</evidence>
<keyword evidence="2" id="KW-0472">Membrane</keyword>
<evidence type="ECO:0000256" key="2">
    <source>
        <dbReference type="SAM" id="Phobius"/>
    </source>
</evidence>
<sequence length="173" mass="19404">MSCTPKDNGVERRRQALSAEVGAQAESARVGRLYAHVAQVWASLVGFVHSVCPGICLAAVRLREKHRRRKKKERAFEEEGESREPRHELVTTPFLDPNLVSSHSLDDPDPGGNGEETHKEEDLEKRGSREATARAMEEVVSFITSPETSVAFDVLIAFFAECYRQGNGEKRRR</sequence>
<keyword evidence="2" id="KW-0812">Transmembrane</keyword>
<name>A0A426YTM7_ENSVE</name>
<reference evidence="3 4" key="1">
    <citation type="journal article" date="2014" name="Agronomy (Basel)">
        <title>A Draft Genome Sequence for Ensete ventricosum, the Drought-Tolerant Tree Against Hunger.</title>
        <authorList>
            <person name="Harrison J."/>
            <person name="Moore K.A."/>
            <person name="Paszkiewicz K."/>
            <person name="Jones T."/>
            <person name="Grant M."/>
            <person name="Ambacheew D."/>
            <person name="Muzemil S."/>
            <person name="Studholme D.J."/>
        </authorList>
    </citation>
    <scope>NUCLEOTIDE SEQUENCE [LARGE SCALE GENOMIC DNA]</scope>
</reference>
<feature type="compositionally biased region" description="Basic and acidic residues" evidence="1">
    <location>
        <begin position="115"/>
        <end position="131"/>
    </location>
</feature>
<keyword evidence="2" id="KW-1133">Transmembrane helix</keyword>
<feature type="compositionally biased region" description="Basic and acidic residues" evidence="1">
    <location>
        <begin position="74"/>
        <end position="89"/>
    </location>
</feature>
<organism evidence="3 4">
    <name type="scientific">Ensete ventricosum</name>
    <name type="common">Abyssinian banana</name>
    <name type="synonym">Musa ensete</name>
    <dbReference type="NCBI Taxonomy" id="4639"/>
    <lineage>
        <taxon>Eukaryota</taxon>
        <taxon>Viridiplantae</taxon>
        <taxon>Streptophyta</taxon>
        <taxon>Embryophyta</taxon>
        <taxon>Tracheophyta</taxon>
        <taxon>Spermatophyta</taxon>
        <taxon>Magnoliopsida</taxon>
        <taxon>Liliopsida</taxon>
        <taxon>Zingiberales</taxon>
        <taxon>Musaceae</taxon>
        <taxon>Ensete</taxon>
    </lineage>
</organism>
<feature type="non-terminal residue" evidence="3">
    <location>
        <position position="173"/>
    </location>
</feature>
<comment type="caution">
    <text evidence="3">The sequence shown here is derived from an EMBL/GenBank/DDBJ whole genome shotgun (WGS) entry which is preliminary data.</text>
</comment>
<protein>
    <submittedName>
        <fullName evidence="3">Uncharacterized protein</fullName>
    </submittedName>
</protein>